<comment type="similarity">
    <text evidence="1">Belongs to the bacterial secretin family.</text>
</comment>
<name>A0A1R1I1H6_9RHOO</name>
<protein>
    <recommendedName>
        <fullName evidence="7">NolW-like domain-containing protein</fullName>
    </recommendedName>
</protein>
<evidence type="ECO:0000259" key="4">
    <source>
        <dbReference type="Pfam" id="PF03958"/>
    </source>
</evidence>
<evidence type="ECO:0000256" key="1">
    <source>
        <dbReference type="RuleBase" id="RU004003"/>
    </source>
</evidence>
<dbReference type="RefSeq" id="WP_076096660.1">
    <property type="nucleotide sequence ID" value="NZ_MTHD01000005.1"/>
</dbReference>
<dbReference type="AlphaFoldDB" id="A0A1R1I1H6"/>
<keyword evidence="2" id="KW-0813">Transport</keyword>
<dbReference type="GO" id="GO:0009306">
    <property type="term" value="P:protein secretion"/>
    <property type="evidence" value="ECO:0007669"/>
    <property type="project" value="InterPro"/>
</dbReference>
<comment type="caution">
    <text evidence="5">The sequence shown here is derived from an EMBL/GenBank/DDBJ whole genome shotgun (WGS) entry which is preliminary data.</text>
</comment>
<evidence type="ECO:0008006" key="7">
    <source>
        <dbReference type="Google" id="ProtNLM"/>
    </source>
</evidence>
<dbReference type="Pfam" id="PF03958">
    <property type="entry name" value="Secretin_N"/>
    <property type="match status" value="1"/>
</dbReference>
<dbReference type="STRING" id="418702.BJN45_15075"/>
<evidence type="ECO:0000313" key="6">
    <source>
        <dbReference type="Proteomes" id="UP000187526"/>
    </source>
</evidence>
<comment type="subcellular location">
    <subcellularLocation>
        <location evidence="2">Cell outer membrane</location>
    </subcellularLocation>
</comment>
<gene>
    <name evidence="5" type="ORF">BJN45_15075</name>
</gene>
<proteinExistence type="inferred from homology"/>
<dbReference type="OrthoDB" id="5401600at2"/>
<dbReference type="EMBL" id="MTHD01000005">
    <property type="protein sequence ID" value="OMG52596.1"/>
    <property type="molecule type" value="Genomic_DNA"/>
</dbReference>
<organism evidence="5 6">
    <name type="scientific">Azonexus hydrophilus</name>
    <dbReference type="NCBI Taxonomy" id="418702"/>
    <lineage>
        <taxon>Bacteria</taxon>
        <taxon>Pseudomonadati</taxon>
        <taxon>Pseudomonadota</taxon>
        <taxon>Betaproteobacteria</taxon>
        <taxon>Rhodocyclales</taxon>
        <taxon>Azonexaceae</taxon>
        <taxon>Azonexus</taxon>
    </lineage>
</organism>
<dbReference type="Proteomes" id="UP000187526">
    <property type="component" value="Unassembled WGS sequence"/>
</dbReference>
<reference evidence="5 6" key="1">
    <citation type="submission" date="2016-10" db="EMBL/GenBank/DDBJ databases">
        <title>Alkaliphiles isolated from bioreactors.</title>
        <authorList>
            <person name="Salah Z."/>
            <person name="Rout S.P."/>
            <person name="Humphreys P.N."/>
        </authorList>
    </citation>
    <scope>NUCLEOTIDE SEQUENCE [LARGE SCALE GENOMIC DNA]</scope>
    <source>
        <strain evidence="5 6">ZS02</strain>
    </source>
</reference>
<dbReference type="Pfam" id="PF00263">
    <property type="entry name" value="Secretin"/>
    <property type="match status" value="1"/>
</dbReference>
<evidence type="ECO:0000313" key="5">
    <source>
        <dbReference type="EMBL" id="OMG52596.1"/>
    </source>
</evidence>
<feature type="domain" description="NolW-like" evidence="4">
    <location>
        <begin position="26"/>
        <end position="83"/>
    </location>
</feature>
<evidence type="ECO:0000259" key="3">
    <source>
        <dbReference type="Pfam" id="PF00263"/>
    </source>
</evidence>
<keyword evidence="6" id="KW-1185">Reference proteome</keyword>
<dbReference type="InterPro" id="IPR005644">
    <property type="entry name" value="NolW-like"/>
</dbReference>
<sequence>MKTALKTLLTAIFAFWIGLATAQQLEVIELKSRTVDEVLPVLLPLVEPGGTLTGMNNQLFLRASPRNREDIKRALAAVDKPARRLIIHVAHDRQQQAENRGANAVGQVIFGGKPQANVEARVWDTRSQRGENAAQRVQTVEGGRAFIQVGRSLPVPMRQIAVGPGGAIVNDSIVYRDIGSGFYASPRVSGERVTLEISQQAEQLEGRRNGAIASQQLATTVNGRLGEWIELGGTGQQATTRQGGSYSVGTGQMRDARSIWLMVEEID</sequence>
<dbReference type="InterPro" id="IPR004846">
    <property type="entry name" value="T2SS/T3SS_dom"/>
</dbReference>
<accession>A0A1R1I1H6</accession>
<evidence type="ECO:0000256" key="2">
    <source>
        <dbReference type="RuleBase" id="RU004004"/>
    </source>
</evidence>
<dbReference type="GO" id="GO:0009279">
    <property type="term" value="C:cell outer membrane"/>
    <property type="evidence" value="ECO:0007669"/>
    <property type="project" value="UniProtKB-SubCell"/>
</dbReference>
<feature type="domain" description="Type II/III secretion system secretin-like" evidence="3">
    <location>
        <begin position="134"/>
        <end position="240"/>
    </location>
</feature>